<evidence type="ECO:0000313" key="5">
    <source>
        <dbReference type="EMBL" id="GMH74647.1"/>
    </source>
</evidence>
<dbReference type="InterPro" id="IPR051281">
    <property type="entry name" value="Dual-spec_lipid-protein_phosph"/>
</dbReference>
<accession>A0A9W7ASD9</accession>
<feature type="domain" description="Phosphatase tensin-type" evidence="4">
    <location>
        <begin position="44"/>
        <end position="217"/>
    </location>
</feature>
<dbReference type="CDD" id="cd14509">
    <property type="entry name" value="PTP_PTEN"/>
    <property type="match status" value="1"/>
</dbReference>
<evidence type="ECO:0000259" key="4">
    <source>
        <dbReference type="PROSITE" id="PS51181"/>
    </source>
</evidence>
<dbReference type="OrthoDB" id="16692at2759"/>
<dbReference type="PROSITE" id="PS50056">
    <property type="entry name" value="TYR_PHOSPHATASE_2"/>
    <property type="match status" value="1"/>
</dbReference>
<dbReference type="InterPro" id="IPR029023">
    <property type="entry name" value="Tensin_phosphatase"/>
</dbReference>
<evidence type="ECO:0000256" key="2">
    <source>
        <dbReference type="ARBA" id="ARBA00022912"/>
    </source>
</evidence>
<dbReference type="InterPro" id="IPR000387">
    <property type="entry name" value="Tyr_Pase_dom"/>
</dbReference>
<dbReference type="Proteomes" id="UP001165082">
    <property type="component" value="Unassembled WGS sequence"/>
</dbReference>
<dbReference type="GO" id="GO:0005829">
    <property type="term" value="C:cytosol"/>
    <property type="evidence" value="ECO:0007669"/>
    <property type="project" value="TreeGrafter"/>
</dbReference>
<name>A0A9W7ASD9_9STRA</name>
<dbReference type="AlphaFoldDB" id="A0A9W7ASD9"/>
<dbReference type="GO" id="GO:0004721">
    <property type="term" value="F:phosphoprotein phosphatase activity"/>
    <property type="evidence" value="ECO:0007669"/>
    <property type="project" value="UniProtKB-KW"/>
</dbReference>
<dbReference type="PANTHER" id="PTHR12305">
    <property type="entry name" value="PHOSPHATASE WITH HOMOLOGY TO TENSIN"/>
    <property type="match status" value="1"/>
</dbReference>
<dbReference type="InterPro" id="IPR057023">
    <property type="entry name" value="PTP-SAK"/>
</dbReference>
<protein>
    <recommendedName>
        <fullName evidence="7">Phosphatidylinositol-3,4,5-trisphosphate 3-phosphatase</fullName>
    </recommendedName>
</protein>
<keyword evidence="2" id="KW-0904">Protein phosphatase</keyword>
<dbReference type="Pfam" id="PF22784">
    <property type="entry name" value="PTP-SAK"/>
    <property type="match status" value="1"/>
</dbReference>
<gene>
    <name evidence="5" type="ORF">TrRE_jg12348</name>
</gene>
<organism evidence="5 6">
    <name type="scientific">Triparma retinervis</name>
    <dbReference type="NCBI Taxonomy" id="2557542"/>
    <lineage>
        <taxon>Eukaryota</taxon>
        <taxon>Sar</taxon>
        <taxon>Stramenopiles</taxon>
        <taxon>Ochrophyta</taxon>
        <taxon>Bolidophyceae</taxon>
        <taxon>Parmales</taxon>
        <taxon>Triparmaceae</taxon>
        <taxon>Triparma</taxon>
    </lineage>
</organism>
<dbReference type="PROSITE" id="PS51181">
    <property type="entry name" value="PPASE_TENSIN"/>
    <property type="match status" value="1"/>
</dbReference>
<proteinExistence type="predicted"/>
<dbReference type="InterPro" id="IPR045101">
    <property type="entry name" value="PTP_PTEN"/>
</dbReference>
<dbReference type="EMBL" id="BRXZ01001585">
    <property type="protein sequence ID" value="GMH74647.1"/>
    <property type="molecule type" value="Genomic_DNA"/>
</dbReference>
<feature type="domain" description="Tyrosine specific protein phosphatases" evidence="3">
    <location>
        <begin position="134"/>
        <end position="205"/>
    </location>
</feature>
<dbReference type="Gene3D" id="3.90.190.10">
    <property type="entry name" value="Protein tyrosine phosphatase superfamily"/>
    <property type="match status" value="1"/>
</dbReference>
<dbReference type="SUPFAM" id="SSF52799">
    <property type="entry name" value="(Phosphotyrosine protein) phosphatases II"/>
    <property type="match status" value="1"/>
</dbReference>
<evidence type="ECO:0008006" key="7">
    <source>
        <dbReference type="Google" id="ProtNLM"/>
    </source>
</evidence>
<sequence>MFSGEFDEGPLKSRWHKCCPCPSLCLPCNPILSPFRKLVSKAKRRYVKDGFDLDLVYITDRIICHGFPAIGVEHIYRNPRMEVARFLETKHAGHYKVYNFCCEPGRGYDSAIFDGRVERYPFRDHGVPPLETMTQFCNSAKAWLDADPKNVVSLHCKAGKGRAGIMTCCLLVRLGFKPSAIEAMDYYDNTRVTNKKGLTVTSQRKFVMLYERLWREIWELPAKSNIGSFPAEQYAGERYPVPDTPSRNLTSVEILELPEKYHNQKFFIKILLGTTTKKFDHEVVWSSNKIELSGEGTPSDVFDVDCAVQNNFCVQVFHVTGSVFKPKVRLCELWHNTIMMDQKTHVFDFPFGELNVKKKFRKSIHQMNIRLGFGTRRQAVTEEGIEMGEIGAIVTRQQPAFSTQL</sequence>
<keyword evidence="1" id="KW-0378">Hydrolase</keyword>
<evidence type="ECO:0000313" key="6">
    <source>
        <dbReference type="Proteomes" id="UP001165082"/>
    </source>
</evidence>
<evidence type="ECO:0000256" key="1">
    <source>
        <dbReference type="ARBA" id="ARBA00022801"/>
    </source>
</evidence>
<dbReference type="InterPro" id="IPR029021">
    <property type="entry name" value="Prot-tyrosine_phosphatase-like"/>
</dbReference>
<evidence type="ECO:0000259" key="3">
    <source>
        <dbReference type="PROSITE" id="PS50056"/>
    </source>
</evidence>
<comment type="caution">
    <text evidence="5">The sequence shown here is derived from an EMBL/GenBank/DDBJ whole genome shotgun (WGS) entry which is preliminary data.</text>
</comment>
<keyword evidence="6" id="KW-1185">Reference proteome</keyword>
<dbReference type="GO" id="GO:0016314">
    <property type="term" value="F:phosphatidylinositol-3,4,5-trisphosphate 3-phosphatase activity"/>
    <property type="evidence" value="ECO:0007669"/>
    <property type="project" value="TreeGrafter"/>
</dbReference>
<reference evidence="5" key="1">
    <citation type="submission" date="2022-07" db="EMBL/GenBank/DDBJ databases">
        <title>Genome analysis of Parmales, a sister group of diatoms, reveals the evolutionary specialization of diatoms from phago-mixotrophs to photoautotrophs.</title>
        <authorList>
            <person name="Ban H."/>
            <person name="Sato S."/>
            <person name="Yoshikawa S."/>
            <person name="Kazumasa Y."/>
            <person name="Nakamura Y."/>
            <person name="Ichinomiya M."/>
            <person name="Saitoh K."/>
            <person name="Sato N."/>
            <person name="Blanc-Mathieu R."/>
            <person name="Endo H."/>
            <person name="Kuwata A."/>
            <person name="Ogata H."/>
        </authorList>
    </citation>
    <scope>NUCLEOTIDE SEQUENCE</scope>
</reference>